<evidence type="ECO:0000256" key="1">
    <source>
        <dbReference type="SAM" id="Coils"/>
    </source>
</evidence>
<evidence type="ECO:0000313" key="3">
    <source>
        <dbReference type="Proteomes" id="UP000094455"/>
    </source>
</evidence>
<keyword evidence="1" id="KW-0175">Coiled coil</keyword>
<name>A0A1E3NQS2_9ASCO</name>
<dbReference type="GO" id="GO:0000278">
    <property type="term" value="P:mitotic cell cycle"/>
    <property type="evidence" value="ECO:0007669"/>
    <property type="project" value="InterPro"/>
</dbReference>
<dbReference type="RefSeq" id="XP_019019554.1">
    <property type="nucleotide sequence ID" value="XM_019163541.1"/>
</dbReference>
<feature type="coiled-coil region" evidence="1">
    <location>
        <begin position="89"/>
        <end position="116"/>
    </location>
</feature>
<dbReference type="GO" id="GO:0072686">
    <property type="term" value="C:mitotic spindle"/>
    <property type="evidence" value="ECO:0007669"/>
    <property type="project" value="InterPro"/>
</dbReference>
<keyword evidence="3" id="KW-1185">Reference proteome</keyword>
<dbReference type="GO" id="GO:0042729">
    <property type="term" value="C:DASH complex"/>
    <property type="evidence" value="ECO:0007669"/>
    <property type="project" value="InterPro"/>
</dbReference>
<organism evidence="2 3">
    <name type="scientific">Pichia membranifaciens NRRL Y-2026</name>
    <dbReference type="NCBI Taxonomy" id="763406"/>
    <lineage>
        <taxon>Eukaryota</taxon>
        <taxon>Fungi</taxon>
        <taxon>Dikarya</taxon>
        <taxon>Ascomycota</taxon>
        <taxon>Saccharomycotina</taxon>
        <taxon>Pichiomycetes</taxon>
        <taxon>Pichiales</taxon>
        <taxon>Pichiaceae</taxon>
        <taxon>Pichia</taxon>
    </lineage>
</organism>
<gene>
    <name evidence="2" type="ORF">PICMEDRAFT_70077</name>
</gene>
<dbReference type="Pfam" id="PF08651">
    <property type="entry name" value="DASH_Duo1"/>
    <property type="match status" value="1"/>
</dbReference>
<proteinExistence type="predicted"/>
<reference evidence="2 3" key="1">
    <citation type="journal article" date="2016" name="Proc. Natl. Acad. Sci. U.S.A.">
        <title>Comparative genomics of biotechnologically important yeasts.</title>
        <authorList>
            <person name="Riley R."/>
            <person name="Haridas S."/>
            <person name="Wolfe K.H."/>
            <person name="Lopes M.R."/>
            <person name="Hittinger C.T."/>
            <person name="Goeker M."/>
            <person name="Salamov A.A."/>
            <person name="Wisecaver J.H."/>
            <person name="Long T.M."/>
            <person name="Calvey C.H."/>
            <person name="Aerts A.L."/>
            <person name="Barry K.W."/>
            <person name="Choi C."/>
            <person name="Clum A."/>
            <person name="Coughlan A.Y."/>
            <person name="Deshpande S."/>
            <person name="Douglass A.P."/>
            <person name="Hanson S.J."/>
            <person name="Klenk H.-P."/>
            <person name="LaButti K.M."/>
            <person name="Lapidus A."/>
            <person name="Lindquist E.A."/>
            <person name="Lipzen A.M."/>
            <person name="Meier-Kolthoff J.P."/>
            <person name="Ohm R.A."/>
            <person name="Otillar R.P."/>
            <person name="Pangilinan J.L."/>
            <person name="Peng Y."/>
            <person name="Rokas A."/>
            <person name="Rosa C.A."/>
            <person name="Scheuner C."/>
            <person name="Sibirny A.A."/>
            <person name="Slot J.C."/>
            <person name="Stielow J.B."/>
            <person name="Sun H."/>
            <person name="Kurtzman C.P."/>
            <person name="Blackwell M."/>
            <person name="Grigoriev I.V."/>
            <person name="Jeffries T.W."/>
        </authorList>
    </citation>
    <scope>NUCLEOTIDE SEQUENCE [LARGE SCALE GENOMIC DNA]</scope>
    <source>
        <strain evidence="2 3">NRRL Y-2026</strain>
    </source>
</reference>
<dbReference type="AlphaFoldDB" id="A0A1E3NQS2"/>
<sequence length="117" mass="12775">MPTNDALTAAIQRETTSIRDLNTSLEETLAMLDSLAGNLATLTNNMSNSNGLANIYTDIHLHNRRLNSTLQEIQADSSLTPGSRHTDTDRLLETQINALNAQVSSLKAQLQALEKKT</sequence>
<dbReference type="EMBL" id="KV454001">
    <property type="protein sequence ID" value="ODQ48441.1"/>
    <property type="molecule type" value="Genomic_DNA"/>
</dbReference>
<evidence type="ECO:0000313" key="2">
    <source>
        <dbReference type="EMBL" id="ODQ48441.1"/>
    </source>
</evidence>
<dbReference type="Proteomes" id="UP000094455">
    <property type="component" value="Unassembled WGS sequence"/>
</dbReference>
<dbReference type="GeneID" id="30180228"/>
<accession>A0A1E3NQS2</accession>
<protein>
    <submittedName>
        <fullName evidence="2">Uncharacterized protein</fullName>
    </submittedName>
</protein>
<dbReference type="InterPro" id="IPR013960">
    <property type="entry name" value="DASH_Duo1"/>
</dbReference>